<comment type="caution">
    <text evidence="13">The sequence shown here is derived from an EMBL/GenBank/DDBJ whole genome shotgun (WGS) entry which is preliminary data.</text>
</comment>
<dbReference type="PANTHER" id="PTHR31384:SF10">
    <property type="entry name" value="AUXIN RESPONSE FACTOR 5"/>
    <property type="match status" value="1"/>
</dbReference>
<gene>
    <name evidence="13" type="ORF">M8C21_024755</name>
</gene>
<dbReference type="GO" id="GO:0005634">
    <property type="term" value="C:nucleus"/>
    <property type="evidence" value="ECO:0007669"/>
    <property type="project" value="UniProtKB-SubCell"/>
</dbReference>
<keyword evidence="5 9" id="KW-0238">DNA-binding</keyword>
<dbReference type="SUPFAM" id="SSF101936">
    <property type="entry name" value="DNA-binding pseudobarrel domain"/>
    <property type="match status" value="1"/>
</dbReference>
<evidence type="ECO:0000256" key="5">
    <source>
        <dbReference type="ARBA" id="ARBA00023125"/>
    </source>
</evidence>
<dbReference type="Pfam" id="PF02309">
    <property type="entry name" value="AUX_IAA"/>
    <property type="match status" value="1"/>
</dbReference>
<dbReference type="FunFam" id="2.40.330.10:FF:000001">
    <property type="entry name" value="Auxin response factor"/>
    <property type="match status" value="1"/>
</dbReference>
<organism evidence="13 14">
    <name type="scientific">Ambrosia artemisiifolia</name>
    <name type="common">Common ragweed</name>
    <dbReference type="NCBI Taxonomy" id="4212"/>
    <lineage>
        <taxon>Eukaryota</taxon>
        <taxon>Viridiplantae</taxon>
        <taxon>Streptophyta</taxon>
        <taxon>Embryophyta</taxon>
        <taxon>Tracheophyta</taxon>
        <taxon>Spermatophyta</taxon>
        <taxon>Magnoliopsida</taxon>
        <taxon>eudicotyledons</taxon>
        <taxon>Gunneridae</taxon>
        <taxon>Pentapetalae</taxon>
        <taxon>asterids</taxon>
        <taxon>campanulids</taxon>
        <taxon>Asterales</taxon>
        <taxon>Asteraceae</taxon>
        <taxon>Asteroideae</taxon>
        <taxon>Heliantheae alliance</taxon>
        <taxon>Heliantheae</taxon>
        <taxon>Ambrosia</taxon>
    </lineage>
</organism>
<evidence type="ECO:0000256" key="10">
    <source>
        <dbReference type="SAM" id="MobiDB-lite"/>
    </source>
</evidence>
<dbReference type="PANTHER" id="PTHR31384">
    <property type="entry name" value="AUXIN RESPONSE FACTOR 4-RELATED"/>
    <property type="match status" value="1"/>
</dbReference>
<proteinExistence type="inferred from homology"/>
<evidence type="ECO:0000256" key="9">
    <source>
        <dbReference type="RuleBase" id="RU004561"/>
    </source>
</evidence>
<evidence type="ECO:0000259" key="11">
    <source>
        <dbReference type="PROSITE" id="PS50863"/>
    </source>
</evidence>
<keyword evidence="7 9" id="KW-0539">Nucleus</keyword>
<comment type="function">
    <text evidence="9">Auxin response factors (ARFs) are transcriptional factors that bind specifically to the DNA sequence 5'-TGTCTC-3' found in the auxin-responsive promoter elements (AuxREs).</text>
</comment>
<dbReference type="PROSITE" id="PS50863">
    <property type="entry name" value="B3"/>
    <property type="match status" value="1"/>
</dbReference>
<evidence type="ECO:0000256" key="8">
    <source>
        <dbReference type="ARBA" id="ARBA00023294"/>
    </source>
</evidence>
<dbReference type="AlphaFoldDB" id="A0AAD5GD39"/>
<comment type="subunit">
    <text evidence="9">Homodimers and heterodimers.</text>
</comment>
<evidence type="ECO:0000256" key="3">
    <source>
        <dbReference type="ARBA" id="ARBA00022473"/>
    </source>
</evidence>
<dbReference type="Pfam" id="PF02362">
    <property type="entry name" value="B3"/>
    <property type="match status" value="1"/>
</dbReference>
<dbReference type="InterPro" id="IPR015300">
    <property type="entry name" value="DNA-bd_pseudobarrel_sf"/>
</dbReference>
<protein>
    <recommendedName>
        <fullName evidence="9">Auxin response factor</fullName>
    </recommendedName>
</protein>
<dbReference type="InterPro" id="IPR010525">
    <property type="entry name" value="ARF_dom"/>
</dbReference>
<sequence length="842" mass="93100">MSIIQEKLNSSGVNSGAHSLVEEMKLLKEMQDHSVIKKPINSELWHACAGPLVTLPQVAVSTNRTATSQVPNYPNLPSQLLCQVLNATLHADKDTDEIYAQMSLRPVNSEKDVLPIPDFGMKPSRHPNEFFCKTLTPSDTSTHGGFSVPRRAAEKLFPQLDFSMQPPTQELIVRDLHDNTWTFRHIYRGQPKRHLLTTGWSMFVGAKRLKAGDSVLFIRDEKSQLLLGVRRANRQNTSLPSSVLSADSMHIGVLAAAAHAAANRTPFTIFYNPRACPSEFVIPLARYRKAVYGTQLSVGMRFGMMFETDESGKRRYMGTIVGISDVDPIRWPGSKWHNLQVEWDEPGCGDKQSRVSPWDIEAPESLFIFPSLTSSLKRPFNSAFLGAQPEWDMVSRQFMRAPDTINASFSNPSMSNLWPEQLMKMLMKPQIANNSTTTIGTNIQETFPTNRNQLQVENRPQFQLIHTNTNTNTNMTTTTTNTSTATTAAMSNTPPQSETAKPDSKPINSPPSLAHELPFLNQLSPFDSSILHGQQFDSPQIDSSSLNGLFPYPDTNVLNSYPNLGQETWDPQANNNSKCFVQSNTCPSNAYGFKDLSDESQSNPQSGNAYNCLNFEGSNAGSTVVDPSVSSTVLDDFCNLKDIEFQNPSSYLVSNNFSSSQDVQSQITSVSLVDSQAYSMQELPDNSGGASSSNGEFDDTALLNNNNPWQQVAPPPRVRTYTKIQKAGSVGRSIDVSSFKNYDELCSEIEKMFGLEGLLNDSRGSGWKLVYVDFENDVLLVGDDPWEEFVGCVRCIRILSPSEVQQMGEEGMQLLNSNAALQAEMNGGSVSDNGPRTWVGPT</sequence>
<keyword evidence="8 9" id="KW-0927">Auxin signaling pathway</keyword>
<feature type="domain" description="TF-B3" evidence="11">
    <location>
        <begin position="131"/>
        <end position="233"/>
    </location>
</feature>
<evidence type="ECO:0000313" key="13">
    <source>
        <dbReference type="EMBL" id="KAI7737064.1"/>
    </source>
</evidence>
<feature type="region of interest" description="Disordered" evidence="10">
    <location>
        <begin position="485"/>
        <end position="515"/>
    </location>
</feature>
<dbReference type="InterPro" id="IPR033389">
    <property type="entry name" value="AUX/IAA_dom"/>
</dbReference>
<dbReference type="GO" id="GO:0006355">
    <property type="term" value="P:regulation of DNA-templated transcription"/>
    <property type="evidence" value="ECO:0007669"/>
    <property type="project" value="InterPro"/>
</dbReference>
<comment type="similarity">
    <text evidence="2 9">Belongs to the ARF family.</text>
</comment>
<dbReference type="GO" id="GO:0009734">
    <property type="term" value="P:auxin-activated signaling pathway"/>
    <property type="evidence" value="ECO:0007669"/>
    <property type="project" value="UniProtKB-KW"/>
</dbReference>
<dbReference type="InterPro" id="IPR044835">
    <property type="entry name" value="ARF_plant"/>
</dbReference>
<evidence type="ECO:0000256" key="7">
    <source>
        <dbReference type="ARBA" id="ARBA00023242"/>
    </source>
</evidence>
<dbReference type="PROSITE" id="PS51745">
    <property type="entry name" value="PB1"/>
    <property type="match status" value="1"/>
</dbReference>
<dbReference type="CDD" id="cd10017">
    <property type="entry name" value="B3_DNA"/>
    <property type="match status" value="1"/>
</dbReference>
<keyword evidence="6 9" id="KW-0804">Transcription</keyword>
<reference evidence="13" key="1">
    <citation type="submission" date="2022-06" db="EMBL/GenBank/DDBJ databases">
        <title>Uncovering the hologenomic basis of an extraordinary plant invasion.</title>
        <authorList>
            <person name="Bieker V.C."/>
            <person name="Martin M.D."/>
            <person name="Gilbert T."/>
            <person name="Hodgins K."/>
            <person name="Battlay P."/>
            <person name="Petersen B."/>
            <person name="Wilson J."/>
        </authorList>
    </citation>
    <scope>NUCLEOTIDE SEQUENCE</scope>
    <source>
        <strain evidence="13">AA19_3_7</strain>
        <tissue evidence="13">Leaf</tissue>
    </source>
</reference>
<dbReference type="FunFam" id="3.10.20.90:FF:000047">
    <property type="entry name" value="Auxin response factor"/>
    <property type="match status" value="1"/>
</dbReference>
<keyword evidence="4 9" id="KW-0805">Transcription regulation</keyword>
<keyword evidence="14" id="KW-1185">Reference proteome</keyword>
<dbReference type="SUPFAM" id="SSF54277">
    <property type="entry name" value="CAD &amp; PB1 domains"/>
    <property type="match status" value="1"/>
</dbReference>
<evidence type="ECO:0000256" key="2">
    <source>
        <dbReference type="ARBA" id="ARBA00007853"/>
    </source>
</evidence>
<name>A0AAD5GD39_AMBAR</name>
<dbReference type="Pfam" id="PF06507">
    <property type="entry name" value="ARF_AD"/>
    <property type="match status" value="1"/>
</dbReference>
<evidence type="ECO:0000313" key="14">
    <source>
        <dbReference type="Proteomes" id="UP001206925"/>
    </source>
</evidence>
<dbReference type="Gene3D" id="3.10.20.90">
    <property type="entry name" value="Phosphatidylinositol 3-kinase Catalytic Subunit, Chain A, domain 1"/>
    <property type="match status" value="1"/>
</dbReference>
<keyword evidence="3" id="KW-0217">Developmental protein</keyword>
<dbReference type="FunFam" id="2.30.30.1040:FF:000001">
    <property type="entry name" value="Auxin response factor"/>
    <property type="match status" value="1"/>
</dbReference>
<dbReference type="Proteomes" id="UP001206925">
    <property type="component" value="Unassembled WGS sequence"/>
</dbReference>
<feature type="region of interest" description="Disordered" evidence="10">
    <location>
        <begin position="681"/>
        <end position="714"/>
    </location>
</feature>
<feature type="domain" description="PB1" evidence="12">
    <location>
        <begin position="719"/>
        <end position="803"/>
    </location>
</feature>
<dbReference type="GO" id="GO:0003677">
    <property type="term" value="F:DNA binding"/>
    <property type="evidence" value="ECO:0007669"/>
    <property type="project" value="UniProtKB-KW"/>
</dbReference>
<dbReference type="InterPro" id="IPR053793">
    <property type="entry name" value="PB1-like"/>
</dbReference>
<dbReference type="Gene3D" id="2.30.30.1040">
    <property type="match status" value="1"/>
</dbReference>
<comment type="subcellular location">
    <subcellularLocation>
        <location evidence="1 9">Nucleus</location>
    </subcellularLocation>
</comment>
<accession>A0AAD5GD39</accession>
<evidence type="ECO:0000256" key="4">
    <source>
        <dbReference type="ARBA" id="ARBA00023015"/>
    </source>
</evidence>
<dbReference type="EMBL" id="JAMZMK010009130">
    <property type="protein sequence ID" value="KAI7737064.1"/>
    <property type="molecule type" value="Genomic_DNA"/>
</dbReference>
<evidence type="ECO:0000256" key="6">
    <source>
        <dbReference type="ARBA" id="ARBA00023163"/>
    </source>
</evidence>
<dbReference type="SMART" id="SM01019">
    <property type="entry name" value="B3"/>
    <property type="match status" value="1"/>
</dbReference>
<dbReference type="InterPro" id="IPR003340">
    <property type="entry name" value="B3_DNA-bd"/>
</dbReference>
<evidence type="ECO:0000256" key="1">
    <source>
        <dbReference type="ARBA" id="ARBA00004123"/>
    </source>
</evidence>
<dbReference type="Gene3D" id="2.40.330.10">
    <property type="entry name" value="DNA-binding pseudobarrel domain"/>
    <property type="match status" value="1"/>
</dbReference>
<evidence type="ECO:0000259" key="12">
    <source>
        <dbReference type="PROSITE" id="PS51745"/>
    </source>
</evidence>